<evidence type="ECO:0000256" key="7">
    <source>
        <dbReference type="ARBA" id="ARBA00044926"/>
    </source>
</evidence>
<evidence type="ECO:0000256" key="6">
    <source>
        <dbReference type="ARBA" id="ARBA00023277"/>
    </source>
</evidence>
<dbReference type="SFLD" id="SFLDG01135">
    <property type="entry name" value="C1.5.6:_HAD__Beta-PGM__Phospha"/>
    <property type="match status" value="1"/>
</dbReference>
<dbReference type="Proteomes" id="UP000076796">
    <property type="component" value="Unassembled WGS sequence"/>
</dbReference>
<dbReference type="RefSeq" id="WP_063478426.1">
    <property type="nucleotide sequence ID" value="NZ_CP147845.1"/>
</dbReference>
<dbReference type="NCBIfam" id="TIGR01990">
    <property type="entry name" value="bPGM"/>
    <property type="match status" value="1"/>
</dbReference>
<organism evidence="14 15">
    <name type="scientific">Paenibacillus glucanolyticus</name>
    <dbReference type="NCBI Taxonomy" id="59843"/>
    <lineage>
        <taxon>Bacteria</taxon>
        <taxon>Bacillati</taxon>
        <taxon>Bacillota</taxon>
        <taxon>Bacilli</taxon>
        <taxon>Bacillales</taxon>
        <taxon>Paenibacillaceae</taxon>
        <taxon>Paenibacillus</taxon>
    </lineage>
</organism>
<evidence type="ECO:0000256" key="11">
    <source>
        <dbReference type="PIRSR" id="PIRSR610972-2"/>
    </source>
</evidence>
<dbReference type="InterPro" id="IPR023214">
    <property type="entry name" value="HAD_sf"/>
</dbReference>
<feature type="binding site" evidence="12">
    <location>
        <position position="176"/>
    </location>
    <ligand>
        <name>Mg(2+)</name>
        <dbReference type="ChEBI" id="CHEBI:18420"/>
    </ligand>
</feature>
<dbReference type="GO" id="GO:0000287">
    <property type="term" value="F:magnesium ion binding"/>
    <property type="evidence" value="ECO:0007669"/>
    <property type="project" value="InterPro"/>
</dbReference>
<dbReference type="GeneID" id="97558042"/>
<keyword evidence="15" id="KW-1185">Reference proteome</keyword>
<feature type="site" description="Important for catalytic activity and assists the phosphoryl transfer reaction to Asp8 by balancing charge and orienting the reacting groups" evidence="13">
    <location>
        <position position="151"/>
    </location>
</feature>
<feature type="binding site" evidence="11">
    <location>
        <position position="56"/>
    </location>
    <ligand>
        <name>substrate</name>
    </ligand>
</feature>
<dbReference type="EMBL" id="LWMH01000001">
    <property type="protein sequence ID" value="KZS46623.1"/>
    <property type="molecule type" value="Genomic_DNA"/>
</dbReference>
<feature type="binding site" evidence="11">
    <location>
        <position position="151"/>
    </location>
    <ligand>
        <name>substrate</name>
    </ligand>
</feature>
<dbReference type="PANTHER" id="PTHR46193">
    <property type="entry name" value="6-PHOSPHOGLUCONATE PHOSPHATASE"/>
    <property type="match status" value="1"/>
</dbReference>
<accession>A0A163JJI6</accession>
<evidence type="ECO:0000256" key="4">
    <source>
        <dbReference type="ARBA" id="ARBA00022842"/>
    </source>
</evidence>
<dbReference type="InterPro" id="IPR036412">
    <property type="entry name" value="HAD-like_sf"/>
</dbReference>
<dbReference type="CDD" id="cd02598">
    <property type="entry name" value="HAD_BPGM"/>
    <property type="match status" value="1"/>
</dbReference>
<name>A0A163JJI6_9BACL</name>
<feature type="binding site" evidence="12">
    <location>
        <position position="15"/>
    </location>
    <ligand>
        <name>Mg(2+)</name>
        <dbReference type="ChEBI" id="CHEBI:18420"/>
    </ligand>
</feature>
<dbReference type="InterPro" id="IPR023198">
    <property type="entry name" value="PGP-like_dom2"/>
</dbReference>
<evidence type="ECO:0000256" key="3">
    <source>
        <dbReference type="ARBA" id="ARBA00022723"/>
    </source>
</evidence>
<reference evidence="14" key="1">
    <citation type="journal article" date="2016" name="Genome Announc.">
        <title>Draft genomes of two strains of Paenibacillus glucanolyticus with capability to degrade lignocellulose.</title>
        <authorList>
            <person name="Mathews S.L."/>
            <person name="Pawlak J."/>
            <person name="Grunden A.M."/>
        </authorList>
    </citation>
    <scope>NUCLEOTIDE SEQUENCE [LARGE SCALE GENOMIC DNA]</scope>
    <source>
        <strain evidence="14">SLM1</strain>
    </source>
</reference>
<dbReference type="InterPro" id="IPR006439">
    <property type="entry name" value="HAD-SF_hydro_IA"/>
</dbReference>
<dbReference type="NCBIfam" id="TIGR01509">
    <property type="entry name" value="HAD-SF-IA-v3"/>
    <property type="match status" value="1"/>
</dbReference>
<gene>
    <name evidence="14" type="ORF">AWU65_12195</name>
</gene>
<sequence>MSIAKSLKAVIFDLDGIITDTAEYHYQAWKATATELGIPFTREFNENLKGVSRMDSLMLLLSQAETPVNYSEGELVQLADRKNKLYVELIETITPADLLPGVTEFVADIRAAGLKTAIASASKNAIAVLTRLGVMDQFDVIVDVTKLTNNKPDPEIFLTAAAQLGIEPADCIGVEDAASGVDAIKGAGMFAVAIGNAAHFPHADIVLDSTSQLNFRELAQKFEGK</sequence>
<keyword evidence="4 12" id="KW-0460">Magnesium</keyword>
<feature type="binding site" evidence="11">
    <location>
        <begin position="13"/>
        <end position="15"/>
    </location>
    <ligand>
        <name>substrate</name>
    </ligand>
</feature>
<dbReference type="SFLD" id="SFLDG01129">
    <property type="entry name" value="C1.5:_HAD__Beta-PGM__Phosphata"/>
    <property type="match status" value="1"/>
</dbReference>
<dbReference type="NCBIfam" id="TIGR02009">
    <property type="entry name" value="PGMB-YQAB-SF"/>
    <property type="match status" value="1"/>
</dbReference>
<keyword evidence="5" id="KW-0413">Isomerase</keyword>
<feature type="binding site" evidence="11">
    <location>
        <position position="29"/>
    </location>
    <ligand>
        <name>substrate</name>
    </ligand>
</feature>
<evidence type="ECO:0000313" key="15">
    <source>
        <dbReference type="Proteomes" id="UP000076796"/>
    </source>
</evidence>
<dbReference type="GO" id="GO:0008801">
    <property type="term" value="F:beta-phosphoglucomutase activity"/>
    <property type="evidence" value="ECO:0007669"/>
    <property type="project" value="UniProtKB-EC"/>
</dbReference>
<feature type="binding site" evidence="11">
    <location>
        <begin position="48"/>
        <end position="53"/>
    </location>
    <ligand>
        <name>substrate</name>
    </ligand>
</feature>
<comment type="similarity">
    <text evidence="1">Belongs to the HAD-like hydrolase superfamily. CbbY/CbbZ/Gph/YieH family.</text>
</comment>
<protein>
    <recommendedName>
        <fullName evidence="9">Beta-phosphoglucomutase</fullName>
        <ecNumber evidence="8">5.4.2.6</ecNumber>
    </recommendedName>
</protein>
<evidence type="ECO:0000313" key="14">
    <source>
        <dbReference type="EMBL" id="KZS46623.1"/>
    </source>
</evidence>
<comment type="caution">
    <text evidence="14">The sequence shown here is derived from an EMBL/GenBank/DDBJ whole genome shotgun (WGS) entry which is preliminary data.</text>
</comment>
<dbReference type="OrthoDB" id="9797743at2"/>
<keyword evidence="3 12" id="KW-0479">Metal-binding</keyword>
<dbReference type="SUPFAM" id="SSF56784">
    <property type="entry name" value="HAD-like"/>
    <property type="match status" value="1"/>
</dbReference>
<comment type="cofactor">
    <cofactor evidence="12">
        <name>Mg(2+)</name>
        <dbReference type="ChEBI" id="CHEBI:18420"/>
    </cofactor>
    <text evidence="12">Binds 2 magnesium ions per subunit.</text>
</comment>
<evidence type="ECO:0000256" key="12">
    <source>
        <dbReference type="PIRSR" id="PIRSR610972-3"/>
    </source>
</evidence>
<feature type="binding site" evidence="11">
    <location>
        <position position="82"/>
    </location>
    <ligand>
        <name>substrate</name>
    </ligand>
</feature>
<evidence type="ECO:0000256" key="5">
    <source>
        <dbReference type="ARBA" id="ARBA00023235"/>
    </source>
</evidence>
<keyword evidence="6" id="KW-0119">Carbohydrate metabolism</keyword>
<dbReference type="AlphaFoldDB" id="A0A163JJI6"/>
<dbReference type="Gene3D" id="1.10.150.240">
    <property type="entry name" value="Putative phosphatase, domain 2"/>
    <property type="match status" value="1"/>
</dbReference>
<evidence type="ECO:0000256" key="8">
    <source>
        <dbReference type="ARBA" id="ARBA00044968"/>
    </source>
</evidence>
<dbReference type="STRING" id="59843.A3958_11735"/>
<dbReference type="SFLD" id="SFLDF00046">
    <property type="entry name" value="beta-phosphoglucomutase"/>
    <property type="match status" value="1"/>
</dbReference>
<dbReference type="PANTHER" id="PTHR46193:SF18">
    <property type="entry name" value="HEXITOL PHOSPHATASE B"/>
    <property type="match status" value="1"/>
</dbReference>
<evidence type="ECO:0000256" key="2">
    <source>
        <dbReference type="ARBA" id="ARBA00022553"/>
    </source>
</evidence>
<dbReference type="GO" id="GO:0005975">
    <property type="term" value="P:carbohydrate metabolic process"/>
    <property type="evidence" value="ECO:0007669"/>
    <property type="project" value="InterPro"/>
</dbReference>
<evidence type="ECO:0000256" key="13">
    <source>
        <dbReference type="PIRSR" id="PIRSR610972-4"/>
    </source>
</evidence>
<evidence type="ECO:0000256" key="10">
    <source>
        <dbReference type="PIRSR" id="PIRSR610972-1"/>
    </source>
</evidence>
<comment type="catalytic activity">
    <reaction evidence="7">
        <text>beta-D-glucose 1-phosphate = beta-D-glucose 6-phosphate</text>
        <dbReference type="Rhea" id="RHEA:20113"/>
        <dbReference type="ChEBI" id="CHEBI:57684"/>
        <dbReference type="ChEBI" id="CHEBI:58247"/>
        <dbReference type="EC" id="5.4.2.6"/>
    </reaction>
</comment>
<dbReference type="InterPro" id="IPR051600">
    <property type="entry name" value="Beta-PGM-like"/>
</dbReference>
<dbReference type="Pfam" id="PF00702">
    <property type="entry name" value="Hydrolase"/>
    <property type="match status" value="1"/>
</dbReference>
<dbReference type="InterPro" id="IPR010972">
    <property type="entry name" value="Beta-PGM"/>
</dbReference>
<feature type="binding site" evidence="12">
    <location>
        <position position="175"/>
    </location>
    <ligand>
        <name>Mg(2+)</name>
        <dbReference type="ChEBI" id="CHEBI:18420"/>
    </ligand>
</feature>
<feature type="active site" description="Proton donor/acceptor" evidence="10">
    <location>
        <position position="15"/>
    </location>
</feature>
<dbReference type="PRINTS" id="PR00413">
    <property type="entry name" value="HADHALOGNASE"/>
</dbReference>
<feature type="active site" description="Nucleophile" evidence="10">
    <location>
        <position position="13"/>
    </location>
</feature>
<feature type="binding site" evidence="12">
    <location>
        <position position="13"/>
    </location>
    <ligand>
        <name>Mg(2+)</name>
        <dbReference type="ChEBI" id="CHEBI:18420"/>
    </ligand>
</feature>
<keyword evidence="2" id="KW-0597">Phosphoprotein</keyword>
<evidence type="ECO:0000256" key="9">
    <source>
        <dbReference type="ARBA" id="ARBA00044991"/>
    </source>
</evidence>
<feature type="binding site" evidence="11">
    <location>
        <begin position="120"/>
        <end position="124"/>
    </location>
    <ligand>
        <name>substrate</name>
    </ligand>
</feature>
<dbReference type="EC" id="5.4.2.6" evidence="8"/>
<dbReference type="InterPro" id="IPR010976">
    <property type="entry name" value="B-phosphoglucomutase_hydrolase"/>
</dbReference>
<dbReference type="SFLD" id="SFLDS00003">
    <property type="entry name" value="Haloacid_Dehalogenase"/>
    <property type="match status" value="1"/>
</dbReference>
<feature type="site" description="Important for catalytic activity and assists the phosphoryl transfer reaction to Asp8 by balancing charge and orienting the reacting groups" evidence="13">
    <location>
        <position position="120"/>
    </location>
</feature>
<proteinExistence type="inferred from homology"/>
<evidence type="ECO:0000256" key="1">
    <source>
        <dbReference type="ARBA" id="ARBA00006171"/>
    </source>
</evidence>
<dbReference type="Gene3D" id="3.40.50.1000">
    <property type="entry name" value="HAD superfamily/HAD-like"/>
    <property type="match status" value="1"/>
</dbReference>